<dbReference type="RefSeq" id="WP_132247380.1">
    <property type="nucleotide sequence ID" value="NZ_SLZU01000015.1"/>
</dbReference>
<evidence type="ECO:0000313" key="1">
    <source>
        <dbReference type="EMBL" id="TCS60270.1"/>
    </source>
</evidence>
<dbReference type="AlphaFoldDB" id="A0A4R3J736"/>
<protein>
    <recommendedName>
        <fullName evidence="3">CopG family transcriptional regulator</fullName>
    </recommendedName>
</protein>
<evidence type="ECO:0008006" key="3">
    <source>
        <dbReference type="Google" id="ProtNLM"/>
    </source>
</evidence>
<accession>A0A4R3J736</accession>
<comment type="caution">
    <text evidence="1">The sequence shown here is derived from an EMBL/GenBank/DDBJ whole genome shotgun (WGS) entry which is preliminary data.</text>
</comment>
<dbReference type="OrthoDB" id="7867179at2"/>
<sequence>MRHTLMLNLDDRHAKQLDDLSRHFRLAAEDTVRFAIRLAHARYKQKADVLIPELKPRAARRTDPDEFEPR</sequence>
<gene>
    <name evidence="1" type="ORF">EDD52_11590</name>
</gene>
<proteinExistence type="predicted"/>
<dbReference type="EMBL" id="SLZU01000015">
    <property type="protein sequence ID" value="TCS60270.1"/>
    <property type="molecule type" value="Genomic_DNA"/>
</dbReference>
<reference evidence="1 2" key="1">
    <citation type="submission" date="2019-03" db="EMBL/GenBank/DDBJ databases">
        <title>Genomic Encyclopedia of Type Strains, Phase IV (KMG-IV): sequencing the most valuable type-strain genomes for metagenomic binning, comparative biology and taxonomic classification.</title>
        <authorList>
            <person name="Goeker M."/>
        </authorList>
    </citation>
    <scope>NUCLEOTIDE SEQUENCE [LARGE SCALE GENOMIC DNA]</scope>
    <source>
        <strain evidence="1 2">DSM 104836</strain>
    </source>
</reference>
<keyword evidence="2" id="KW-1185">Reference proteome</keyword>
<dbReference type="Proteomes" id="UP000295696">
    <property type="component" value="Unassembled WGS sequence"/>
</dbReference>
<evidence type="ECO:0000313" key="2">
    <source>
        <dbReference type="Proteomes" id="UP000295696"/>
    </source>
</evidence>
<organism evidence="1 2">
    <name type="scientific">Primorskyibacter sedentarius</name>
    <dbReference type="NCBI Taxonomy" id="745311"/>
    <lineage>
        <taxon>Bacteria</taxon>
        <taxon>Pseudomonadati</taxon>
        <taxon>Pseudomonadota</taxon>
        <taxon>Alphaproteobacteria</taxon>
        <taxon>Rhodobacterales</taxon>
        <taxon>Roseobacteraceae</taxon>
        <taxon>Primorskyibacter</taxon>
    </lineage>
</organism>
<name>A0A4R3J736_9RHOB</name>